<organism evidence="1 2">
    <name type="scientific">Ditylenchus dipsaci</name>
    <dbReference type="NCBI Taxonomy" id="166011"/>
    <lineage>
        <taxon>Eukaryota</taxon>
        <taxon>Metazoa</taxon>
        <taxon>Ecdysozoa</taxon>
        <taxon>Nematoda</taxon>
        <taxon>Chromadorea</taxon>
        <taxon>Rhabditida</taxon>
        <taxon>Tylenchina</taxon>
        <taxon>Tylenchomorpha</taxon>
        <taxon>Sphaerularioidea</taxon>
        <taxon>Anguinidae</taxon>
        <taxon>Anguininae</taxon>
        <taxon>Ditylenchus</taxon>
    </lineage>
</organism>
<evidence type="ECO:0000313" key="1">
    <source>
        <dbReference type="Proteomes" id="UP000887574"/>
    </source>
</evidence>
<accession>A0A915DWV5</accession>
<evidence type="ECO:0000313" key="2">
    <source>
        <dbReference type="WBParaSite" id="jg23589.2"/>
    </source>
</evidence>
<proteinExistence type="predicted"/>
<reference evidence="2" key="1">
    <citation type="submission" date="2022-11" db="UniProtKB">
        <authorList>
            <consortium name="WormBaseParasite"/>
        </authorList>
    </citation>
    <scope>IDENTIFICATION</scope>
</reference>
<name>A0A915DWV5_9BILA</name>
<protein>
    <submittedName>
        <fullName evidence="2">Uncharacterized protein</fullName>
    </submittedName>
</protein>
<dbReference type="AlphaFoldDB" id="A0A915DWV5"/>
<keyword evidence="1" id="KW-1185">Reference proteome</keyword>
<dbReference type="Proteomes" id="UP000887574">
    <property type="component" value="Unplaced"/>
</dbReference>
<dbReference type="WBParaSite" id="jg23589.2">
    <property type="protein sequence ID" value="jg23589.2"/>
    <property type="gene ID" value="jg23589"/>
</dbReference>
<sequence length="196" mass="22633">MDTETVSKCLSVLETLTPLWYESWLQVIFDSNSFPVSKLLSCPNLLRCQTLVLQHDLSNIGPLIKLEQEMFFEVETLHFSNLKISFKNLAQFIHSSDLRINKCVDLGMSRFVLGAGEFREFVMDLKQKFQHAVQPAEYLVEFIDQSVNKLLFGLKGEFFNSTTQEVLQIRSREQQTGCFFKRTSSAALQEARDDEF</sequence>